<feature type="compositionally biased region" description="Polar residues" evidence="1">
    <location>
        <begin position="287"/>
        <end position="300"/>
    </location>
</feature>
<evidence type="ECO:0000259" key="2">
    <source>
        <dbReference type="Pfam" id="PF19964"/>
    </source>
</evidence>
<protein>
    <recommendedName>
        <fullName evidence="2">Effector-associated domain-containing protein</fullName>
    </recommendedName>
</protein>
<organism evidence="3 4">
    <name type="scientific">Phaeodactylibacter xiamenensis</name>
    <dbReference type="NCBI Taxonomy" id="1524460"/>
    <lineage>
        <taxon>Bacteria</taxon>
        <taxon>Pseudomonadati</taxon>
        <taxon>Bacteroidota</taxon>
        <taxon>Saprospiria</taxon>
        <taxon>Saprospirales</taxon>
        <taxon>Haliscomenobacteraceae</taxon>
        <taxon>Phaeodactylibacter</taxon>
    </lineage>
</organism>
<evidence type="ECO:0000313" key="3">
    <source>
        <dbReference type="EMBL" id="KGE88159.1"/>
    </source>
</evidence>
<dbReference type="EMBL" id="JPOS01000020">
    <property type="protein sequence ID" value="KGE88159.1"/>
    <property type="molecule type" value="Genomic_DNA"/>
</dbReference>
<proteinExistence type="predicted"/>
<comment type="caution">
    <text evidence="3">The sequence shown here is derived from an EMBL/GenBank/DDBJ whole genome shotgun (WGS) entry which is preliminary data.</text>
</comment>
<dbReference type="InterPro" id="IPR045439">
    <property type="entry name" value="EAD11"/>
</dbReference>
<name>A0A098S6P2_9BACT</name>
<reference evidence="3 4" key="1">
    <citation type="journal article" date="2014" name="Int. J. Syst. Evol. Microbiol.">
        <title>Phaeodactylibacter xiamenensis gen. nov., sp. nov., a member of the family Saprospiraceae isolated from the marine alga Phaeodactylum tricornutum.</title>
        <authorList>
            <person name="Chen Z.Jr."/>
            <person name="Lei X."/>
            <person name="Lai Q."/>
            <person name="Li Y."/>
            <person name="Zhang B."/>
            <person name="Zhang J."/>
            <person name="Zhang H."/>
            <person name="Yang L."/>
            <person name="Zheng W."/>
            <person name="Tian Y."/>
            <person name="Yu Z."/>
            <person name="Xu H.Jr."/>
            <person name="Zheng T."/>
        </authorList>
    </citation>
    <scope>NUCLEOTIDE SEQUENCE [LARGE SCALE GENOMIC DNA]</scope>
    <source>
        <strain evidence="3 4">KD52</strain>
    </source>
</reference>
<dbReference type="AlphaFoldDB" id="A0A098S6P2"/>
<feature type="region of interest" description="Disordered" evidence="1">
    <location>
        <begin position="250"/>
        <end position="317"/>
    </location>
</feature>
<gene>
    <name evidence="3" type="ORF">IX84_10035</name>
</gene>
<dbReference type="OrthoDB" id="1494314at2"/>
<sequence>MTTEAQLAEWKRAWRHLLSESLGRVFDAIEERLPAGSEKADELLLLKAQLNEANRAKVMGVKSSEDLQLDYNRIRLHLLEWIDGLEITDFNAAASGLKPKGRGVLLHKIPRQMEVGREEVCVIRLAYDRAVIADNLELTEAVEVKEVTVSEVMEAELIDANSEPAFRIRTYHDERQFLEVGAYTEWKFYVEPIREGTFRLLLKLTVIEEVMGARERRNITWEEQVQIVTESDITEPATFRAAGVALSAPSVPPLSPTMTGGGAFPGAPSAPRRTDPFSPAAKEEQTTRPSAGTGTPKRSTAQQQQQPQPAPANAKGRSLVRRLSIAASVVLIVGFGGLYLLSTGEKSAAEEQYPANEVPGKVVEPTERPVALPSGVRWSAALSNRRILRSDPLPARPAAPVVFEVCVAASGEVVKVMPVPQSAADRQWVAQVARSLNSWAFEPAVGETCGTFTYLPE</sequence>
<dbReference type="RefSeq" id="WP_044219394.1">
    <property type="nucleotide sequence ID" value="NZ_JBKAGJ010000007.1"/>
</dbReference>
<dbReference type="Proteomes" id="UP000029736">
    <property type="component" value="Unassembled WGS sequence"/>
</dbReference>
<evidence type="ECO:0000256" key="1">
    <source>
        <dbReference type="SAM" id="MobiDB-lite"/>
    </source>
</evidence>
<dbReference type="Pfam" id="PF19964">
    <property type="entry name" value="EAD11"/>
    <property type="match status" value="1"/>
</dbReference>
<feature type="domain" description="Effector-associated" evidence="2">
    <location>
        <begin position="10"/>
        <end position="86"/>
    </location>
</feature>
<accession>A0A098S6P2</accession>
<evidence type="ECO:0000313" key="4">
    <source>
        <dbReference type="Proteomes" id="UP000029736"/>
    </source>
</evidence>
<dbReference type="STRING" id="1524460.IX84_10035"/>
<keyword evidence="4" id="KW-1185">Reference proteome</keyword>